<feature type="compositionally biased region" description="Polar residues" evidence="1">
    <location>
        <begin position="23"/>
        <end position="45"/>
    </location>
</feature>
<organism evidence="2 3">
    <name type="scientific">Tegillarca granosa</name>
    <name type="common">Malaysian cockle</name>
    <name type="synonym">Anadara granosa</name>
    <dbReference type="NCBI Taxonomy" id="220873"/>
    <lineage>
        <taxon>Eukaryota</taxon>
        <taxon>Metazoa</taxon>
        <taxon>Spiralia</taxon>
        <taxon>Lophotrochozoa</taxon>
        <taxon>Mollusca</taxon>
        <taxon>Bivalvia</taxon>
        <taxon>Autobranchia</taxon>
        <taxon>Pteriomorphia</taxon>
        <taxon>Arcoida</taxon>
        <taxon>Arcoidea</taxon>
        <taxon>Arcidae</taxon>
        <taxon>Tegillarca</taxon>
    </lineage>
</organism>
<dbReference type="EMBL" id="JARBDR010000921">
    <property type="protein sequence ID" value="KAJ8299052.1"/>
    <property type="molecule type" value="Genomic_DNA"/>
</dbReference>
<comment type="caution">
    <text evidence="2">The sequence shown here is derived from an EMBL/GenBank/DDBJ whole genome shotgun (WGS) entry which is preliminary data.</text>
</comment>
<evidence type="ECO:0000313" key="2">
    <source>
        <dbReference type="EMBL" id="KAJ8299052.1"/>
    </source>
</evidence>
<sequence>MNYEFTFKRHSKPNISDVEFQEKPQNAYNGPNINDTQSGDNSRGFHNNYDVVAEPVDNGHPSGDNIAASYKLIEGKNDDMVYTDTLEGEYDTFNNRDKRKIKMQNENNHLYSHTNVEGNDKSDYDTMQTVVENDTDT</sequence>
<dbReference type="Proteomes" id="UP001217089">
    <property type="component" value="Unassembled WGS sequence"/>
</dbReference>
<feature type="region of interest" description="Disordered" evidence="1">
    <location>
        <begin position="1"/>
        <end position="63"/>
    </location>
</feature>
<evidence type="ECO:0000313" key="3">
    <source>
        <dbReference type="Proteomes" id="UP001217089"/>
    </source>
</evidence>
<reference evidence="2 3" key="1">
    <citation type="submission" date="2022-12" db="EMBL/GenBank/DDBJ databases">
        <title>Chromosome-level genome of Tegillarca granosa.</title>
        <authorList>
            <person name="Kim J."/>
        </authorList>
    </citation>
    <scope>NUCLEOTIDE SEQUENCE [LARGE SCALE GENOMIC DNA]</scope>
    <source>
        <strain evidence="2">Teg-2019</strain>
        <tissue evidence="2">Adductor muscle</tissue>
    </source>
</reference>
<proteinExistence type="predicted"/>
<protein>
    <submittedName>
        <fullName evidence="2">Uncharacterized protein</fullName>
    </submittedName>
</protein>
<gene>
    <name evidence="2" type="ORF">KUTeg_023112</name>
</gene>
<name>A0ABQ9E681_TEGGR</name>
<keyword evidence="3" id="KW-1185">Reference proteome</keyword>
<evidence type="ECO:0000256" key="1">
    <source>
        <dbReference type="SAM" id="MobiDB-lite"/>
    </source>
</evidence>
<accession>A0ABQ9E681</accession>